<dbReference type="PANTHER" id="PTHR42749">
    <property type="entry name" value="CELL SHAPE-DETERMINING PROTEIN MREB"/>
    <property type="match status" value="1"/>
</dbReference>
<feature type="transmembrane region" description="Helical" evidence="7">
    <location>
        <begin position="466"/>
        <end position="486"/>
    </location>
</feature>
<dbReference type="InterPro" id="IPR043129">
    <property type="entry name" value="ATPase_NBD"/>
</dbReference>
<dbReference type="Gene3D" id="3.90.640.10">
    <property type="entry name" value="Actin, Chain A, domain 4"/>
    <property type="match status" value="1"/>
</dbReference>
<name>A0A8J4AGX2_9ACTN</name>
<dbReference type="PRINTS" id="PR00301">
    <property type="entry name" value="HEATSHOCK70"/>
</dbReference>
<dbReference type="EMBL" id="BOPO01000117">
    <property type="protein sequence ID" value="GIL30420.1"/>
    <property type="molecule type" value="Genomic_DNA"/>
</dbReference>
<evidence type="ECO:0000256" key="4">
    <source>
        <dbReference type="ARBA" id="ARBA00023016"/>
    </source>
</evidence>
<evidence type="ECO:0000256" key="1">
    <source>
        <dbReference type="ARBA" id="ARBA00007381"/>
    </source>
</evidence>
<dbReference type="PROSITE" id="PS00329">
    <property type="entry name" value="HSP70_2"/>
    <property type="match status" value="1"/>
</dbReference>
<dbReference type="PANTHER" id="PTHR42749:SF1">
    <property type="entry name" value="CELL SHAPE-DETERMINING PROTEIN MREB"/>
    <property type="match status" value="1"/>
</dbReference>
<evidence type="ECO:0000256" key="3">
    <source>
        <dbReference type="ARBA" id="ARBA00022840"/>
    </source>
</evidence>
<evidence type="ECO:0000313" key="9">
    <source>
        <dbReference type="Proteomes" id="UP000614996"/>
    </source>
</evidence>
<keyword evidence="7" id="KW-0472">Membrane</keyword>
<keyword evidence="3" id="KW-0067">ATP-binding</keyword>
<evidence type="ECO:0008006" key="10">
    <source>
        <dbReference type="Google" id="ProtNLM"/>
    </source>
</evidence>
<dbReference type="Gene3D" id="3.30.420.40">
    <property type="match status" value="2"/>
</dbReference>
<dbReference type="InterPro" id="IPR018181">
    <property type="entry name" value="Heat_shock_70_CS"/>
</dbReference>
<comment type="caution">
    <text evidence="8">The sequence shown here is derived from an EMBL/GenBank/DDBJ whole genome shotgun (WGS) entry which is preliminary data.</text>
</comment>
<evidence type="ECO:0000256" key="7">
    <source>
        <dbReference type="SAM" id="Phobius"/>
    </source>
</evidence>
<dbReference type="GO" id="GO:0005524">
    <property type="term" value="F:ATP binding"/>
    <property type="evidence" value="ECO:0007669"/>
    <property type="project" value="UniProtKB-KW"/>
</dbReference>
<dbReference type="SUPFAM" id="SSF53067">
    <property type="entry name" value="Actin-like ATPase domain"/>
    <property type="match status" value="2"/>
</dbReference>
<accession>A0A8J4AGX2</accession>
<keyword evidence="2" id="KW-0547">Nucleotide-binding</keyword>
<keyword evidence="7" id="KW-0812">Transmembrane</keyword>
<dbReference type="RefSeq" id="WP_207128069.1">
    <property type="nucleotide sequence ID" value="NZ_BOPO01000117.1"/>
</dbReference>
<dbReference type="Proteomes" id="UP000614996">
    <property type="component" value="Unassembled WGS sequence"/>
</dbReference>
<gene>
    <name evidence="8" type="ORF">NUM_56740</name>
</gene>
<reference evidence="9" key="1">
    <citation type="journal article" date="2021" name="Int. J. Syst. Evol. Microbiol.">
        <title>Actinocatenispora comari sp. nov., an endophytic actinomycete isolated from aerial parts of Comarum salesowianum.</title>
        <authorList>
            <person name="Oyunbileg N."/>
            <person name="Iizaka Y."/>
            <person name="Hamada M."/>
            <person name="Davaapurev B.O."/>
            <person name="Fukumoto A."/>
            <person name="Tsetseg B."/>
            <person name="Kato F."/>
            <person name="Tamura T."/>
            <person name="Batkhuu J."/>
            <person name="Anzai Y."/>
        </authorList>
    </citation>
    <scope>NUCLEOTIDE SEQUENCE [LARGE SCALE GENOMIC DNA]</scope>
    <source>
        <strain evidence="9">NUM-2625</strain>
    </source>
</reference>
<keyword evidence="4" id="KW-0346">Stress response</keyword>
<evidence type="ECO:0000256" key="2">
    <source>
        <dbReference type="ARBA" id="ARBA00022741"/>
    </source>
</evidence>
<keyword evidence="5" id="KW-0143">Chaperone</keyword>
<dbReference type="InterPro" id="IPR013126">
    <property type="entry name" value="Hsp_70_fam"/>
</dbReference>
<keyword evidence="9" id="KW-1185">Reference proteome</keyword>
<proteinExistence type="inferred from homology"/>
<protein>
    <recommendedName>
        <fullName evidence="10">Hsp70 protein</fullName>
    </recommendedName>
</protein>
<dbReference type="GO" id="GO:0140662">
    <property type="term" value="F:ATP-dependent protein folding chaperone"/>
    <property type="evidence" value="ECO:0007669"/>
    <property type="project" value="InterPro"/>
</dbReference>
<feature type="compositionally biased region" description="Low complexity" evidence="6">
    <location>
        <begin position="350"/>
        <end position="362"/>
    </location>
</feature>
<dbReference type="PROSITE" id="PS01036">
    <property type="entry name" value="HSP70_3"/>
    <property type="match status" value="1"/>
</dbReference>
<feature type="region of interest" description="Disordered" evidence="6">
    <location>
        <begin position="350"/>
        <end position="428"/>
    </location>
</feature>
<comment type="similarity">
    <text evidence="1">Belongs to the heat shock protein 70 family.</text>
</comment>
<keyword evidence="7" id="KW-1133">Transmembrane helix</keyword>
<evidence type="ECO:0000256" key="6">
    <source>
        <dbReference type="SAM" id="MobiDB-lite"/>
    </source>
</evidence>
<dbReference type="AlphaFoldDB" id="A0A8J4AGX2"/>
<feature type="transmembrane region" description="Helical" evidence="7">
    <location>
        <begin position="498"/>
        <end position="519"/>
    </location>
</feature>
<dbReference type="Pfam" id="PF00012">
    <property type="entry name" value="HSP70"/>
    <property type="match status" value="1"/>
</dbReference>
<evidence type="ECO:0000256" key="5">
    <source>
        <dbReference type="ARBA" id="ARBA00023186"/>
    </source>
</evidence>
<feature type="transmembrane region" description="Helical" evidence="7">
    <location>
        <begin position="434"/>
        <end position="454"/>
    </location>
</feature>
<sequence length="522" mass="54480">MTGTALAIDFGTSNTVGATRRPDGRTEQVLFDGSPVLASAVFAQHDGTLLVGRDAWHAARLAPERFEPHPKLRVDDGTVLLGTELAVPDLFAAVLQRVATEARRSAGEIGSVALTHPAGWGTRRRQVLVRAAELAGLPTPVLLPEPVAAARLHRTGGTEALPLIVYDLGGGTLDVSVLDQGRVLATEGLPDTGGLDIDAALLAYLAATYRERDAVAWQRLDQPASAEDRRYRRQLLDDLRTAKELLSRSTQTFVHLPLLELDAPLGREQLEAIARPLVDRTVRATRAALAAAGLDVPPRAELRLIGGASRMPLVASSLHRALRIPPTVTEQPELAVAHGALASLASTVTAAPGARSPAAAGTGRRGTAGTGRPDTAGTGRPGTAGTGRPDVARRTGPARTPGGNSGAPRTVRPTPPPPADPERKPRPEPAWTPFWAGMVFAVLGVTVTVIGEVVSYRQAEPIPPGGLGVLSTMASAAVALGTLGILQVLPRYRLRMPAVPALLAGVGWFGVTITTLSALNPG</sequence>
<organism evidence="8 9">
    <name type="scientific">Actinocatenispora comari</name>
    <dbReference type="NCBI Taxonomy" id="2807577"/>
    <lineage>
        <taxon>Bacteria</taxon>
        <taxon>Bacillati</taxon>
        <taxon>Actinomycetota</taxon>
        <taxon>Actinomycetes</taxon>
        <taxon>Micromonosporales</taxon>
        <taxon>Micromonosporaceae</taxon>
        <taxon>Actinocatenispora</taxon>
    </lineage>
</organism>
<evidence type="ECO:0000313" key="8">
    <source>
        <dbReference type="EMBL" id="GIL30420.1"/>
    </source>
</evidence>